<feature type="region of interest" description="Disordered" evidence="1">
    <location>
        <begin position="43"/>
        <end position="68"/>
    </location>
</feature>
<keyword evidence="3" id="KW-1185">Reference proteome</keyword>
<evidence type="ECO:0000313" key="2">
    <source>
        <dbReference type="EMBL" id="MED6264433.1"/>
    </source>
</evidence>
<protein>
    <submittedName>
        <fullName evidence="2">Uncharacterized protein</fullName>
    </submittedName>
</protein>
<name>A0ABU7CSD3_9TELE</name>
<evidence type="ECO:0000256" key="1">
    <source>
        <dbReference type="SAM" id="MobiDB-lite"/>
    </source>
</evidence>
<feature type="region of interest" description="Disordered" evidence="1">
    <location>
        <begin position="1"/>
        <end position="21"/>
    </location>
</feature>
<evidence type="ECO:0000313" key="3">
    <source>
        <dbReference type="Proteomes" id="UP001352852"/>
    </source>
</evidence>
<accession>A0ABU7CSD3</accession>
<gene>
    <name evidence="2" type="ORF">CHARACLAT_014934</name>
</gene>
<organism evidence="2 3">
    <name type="scientific">Characodon lateralis</name>
    <dbReference type="NCBI Taxonomy" id="208331"/>
    <lineage>
        <taxon>Eukaryota</taxon>
        <taxon>Metazoa</taxon>
        <taxon>Chordata</taxon>
        <taxon>Craniata</taxon>
        <taxon>Vertebrata</taxon>
        <taxon>Euteleostomi</taxon>
        <taxon>Actinopterygii</taxon>
        <taxon>Neopterygii</taxon>
        <taxon>Teleostei</taxon>
        <taxon>Neoteleostei</taxon>
        <taxon>Acanthomorphata</taxon>
        <taxon>Ovalentaria</taxon>
        <taxon>Atherinomorphae</taxon>
        <taxon>Cyprinodontiformes</taxon>
        <taxon>Goodeidae</taxon>
        <taxon>Characodon</taxon>
    </lineage>
</organism>
<feature type="compositionally biased region" description="Basic residues" evidence="1">
    <location>
        <begin position="56"/>
        <end position="68"/>
    </location>
</feature>
<proteinExistence type="predicted"/>
<dbReference type="Proteomes" id="UP001352852">
    <property type="component" value="Unassembled WGS sequence"/>
</dbReference>
<reference evidence="2 3" key="1">
    <citation type="submission" date="2021-06" db="EMBL/GenBank/DDBJ databases">
        <authorList>
            <person name="Palmer J.M."/>
        </authorList>
    </citation>
    <scope>NUCLEOTIDE SEQUENCE [LARGE SCALE GENOMIC DNA]</scope>
    <source>
        <strain evidence="2 3">CL_MEX2019</strain>
        <tissue evidence="2">Muscle</tissue>
    </source>
</reference>
<comment type="caution">
    <text evidence="2">The sequence shown here is derived from an EMBL/GenBank/DDBJ whole genome shotgun (WGS) entry which is preliminary data.</text>
</comment>
<dbReference type="EMBL" id="JAHUTJ010001134">
    <property type="protein sequence ID" value="MED6264433.1"/>
    <property type="molecule type" value="Genomic_DNA"/>
</dbReference>
<sequence>MGPSWGRRLAARPVSSPVRQDRCKVHRITTVQRHEGQALLPLQQPLPTIAIDPSREKRRMKSRKTREE</sequence>